<evidence type="ECO:0000256" key="5">
    <source>
        <dbReference type="ARBA" id="ARBA00022989"/>
    </source>
</evidence>
<feature type="transmembrane region" description="Helical" evidence="8">
    <location>
        <begin position="48"/>
        <end position="66"/>
    </location>
</feature>
<organism evidence="9 10">
    <name type="scientific">Biostraticola tofi</name>
    <dbReference type="NCBI Taxonomy" id="466109"/>
    <lineage>
        <taxon>Bacteria</taxon>
        <taxon>Pseudomonadati</taxon>
        <taxon>Pseudomonadota</taxon>
        <taxon>Gammaproteobacteria</taxon>
        <taxon>Enterobacterales</taxon>
        <taxon>Bruguierivoracaceae</taxon>
        <taxon>Biostraticola</taxon>
    </lineage>
</organism>
<reference evidence="9 10" key="1">
    <citation type="submission" date="2019-03" db="EMBL/GenBank/DDBJ databases">
        <title>Genomic Encyclopedia of Type Strains, Phase IV (KMG-IV): sequencing the most valuable type-strain genomes for metagenomic binning, comparative biology and taxonomic classification.</title>
        <authorList>
            <person name="Goeker M."/>
        </authorList>
    </citation>
    <scope>NUCLEOTIDE SEQUENCE [LARGE SCALE GENOMIC DNA]</scope>
    <source>
        <strain evidence="9 10">DSM 19580</strain>
    </source>
</reference>
<keyword evidence="4 8" id="KW-0812">Transmembrane</keyword>
<dbReference type="PRINTS" id="PR00950">
    <property type="entry name" value="TYPE3IMSPROT"/>
</dbReference>
<evidence type="ECO:0000256" key="8">
    <source>
        <dbReference type="SAM" id="Phobius"/>
    </source>
</evidence>
<comment type="similarity">
    <text evidence="2">Belongs to the type III secretion exporter family.</text>
</comment>
<dbReference type="InterPro" id="IPR006135">
    <property type="entry name" value="T3SS_substrate_exporter"/>
</dbReference>
<keyword evidence="7 8" id="KW-0472">Membrane</keyword>
<dbReference type="GO" id="GO:0009306">
    <property type="term" value="P:protein secretion"/>
    <property type="evidence" value="ECO:0007669"/>
    <property type="project" value="InterPro"/>
</dbReference>
<evidence type="ECO:0000313" key="9">
    <source>
        <dbReference type="EMBL" id="TCV96672.1"/>
    </source>
</evidence>
<comment type="subcellular location">
    <subcellularLocation>
        <location evidence="1">Cell membrane</location>
        <topology evidence="1">Multi-pass membrane protein</topology>
    </subcellularLocation>
</comment>
<dbReference type="NCBIfam" id="NF006017">
    <property type="entry name" value="PRK08156.1"/>
    <property type="match status" value="1"/>
</dbReference>
<dbReference type="Proteomes" id="UP000295719">
    <property type="component" value="Unassembled WGS sequence"/>
</dbReference>
<feature type="transmembrane region" description="Helical" evidence="8">
    <location>
        <begin position="193"/>
        <end position="223"/>
    </location>
</feature>
<dbReference type="Gene3D" id="6.10.250.2080">
    <property type="match status" value="1"/>
</dbReference>
<keyword evidence="3" id="KW-1003">Cell membrane</keyword>
<dbReference type="NCBIfam" id="TIGR01404">
    <property type="entry name" value="FlhB_rel_III"/>
    <property type="match status" value="1"/>
</dbReference>
<feature type="transmembrane region" description="Helical" evidence="8">
    <location>
        <begin position="157"/>
        <end position="173"/>
    </location>
</feature>
<gene>
    <name evidence="9" type="ORF">EDC52_104112</name>
</gene>
<dbReference type="InterPro" id="IPR029025">
    <property type="entry name" value="T3SS_substrate_exporter_C"/>
</dbReference>
<dbReference type="Pfam" id="PF01312">
    <property type="entry name" value="Bac_export_2"/>
    <property type="match status" value="1"/>
</dbReference>
<dbReference type="PANTHER" id="PTHR30531:SF14">
    <property type="entry name" value="SURFACE PRESENTATION OF ANTIGENS PROTEIN SPAS"/>
    <property type="match status" value="1"/>
</dbReference>
<dbReference type="SUPFAM" id="SSF160544">
    <property type="entry name" value="EscU C-terminal domain-like"/>
    <property type="match status" value="1"/>
</dbReference>
<dbReference type="GO" id="GO:0005886">
    <property type="term" value="C:plasma membrane"/>
    <property type="evidence" value="ECO:0007669"/>
    <property type="project" value="UniProtKB-SubCell"/>
</dbReference>
<evidence type="ECO:0000256" key="4">
    <source>
        <dbReference type="ARBA" id="ARBA00022692"/>
    </source>
</evidence>
<evidence type="ECO:0000256" key="6">
    <source>
        <dbReference type="ARBA" id="ARBA00023026"/>
    </source>
</evidence>
<keyword evidence="5 8" id="KW-1133">Transmembrane helix</keyword>
<protein>
    <submittedName>
        <fullName evidence="9">Type III secretion protein U</fullName>
    </submittedName>
</protein>
<name>A0A4R3YVZ2_9GAMM</name>
<sequence length="364" mass="41418">MACSQQLALSVNTCSGIAVTMANKTEKPTPKRLKDASKKGQSFKGRDFIIACLMLCGVAWLTKVFDLTGLMEVYRHVIEADFNKDITAYFVEILIVALKIILPVLVICIVSSALPSLLQTGFVVASKALKLNFEALSPAKGFKKIFSLRTVKDTIKTMLYFLSFVFAFIITWKNNADLLFSSVNVEPITVVMIFRHILFSLVLTCLACIVIIFILDALADFFLHLKTLKMEKQEVKREMKEQDGNPEIKHRRRELHIEILSEQIKSDIRSSKAIIVNPTHIAVGIYYQPDLFPRPIISLIDFNQRALAVKKYAQEVGVPIVRDFKLARRLASTHSRYSYVSLDKVDEIMRLLDWLKQVDEAWKQ</sequence>
<dbReference type="Gene3D" id="3.40.1690.10">
    <property type="entry name" value="secretion proteins EscU"/>
    <property type="match status" value="1"/>
</dbReference>
<evidence type="ECO:0000313" key="10">
    <source>
        <dbReference type="Proteomes" id="UP000295719"/>
    </source>
</evidence>
<accession>A0A4R3YVZ2</accession>
<feature type="transmembrane region" description="Helical" evidence="8">
    <location>
        <begin position="86"/>
        <end position="110"/>
    </location>
</feature>
<comment type="caution">
    <text evidence="9">The sequence shown here is derived from an EMBL/GenBank/DDBJ whole genome shotgun (WGS) entry which is preliminary data.</text>
</comment>
<evidence type="ECO:0000256" key="3">
    <source>
        <dbReference type="ARBA" id="ARBA00022475"/>
    </source>
</evidence>
<evidence type="ECO:0000256" key="7">
    <source>
        <dbReference type="ARBA" id="ARBA00023136"/>
    </source>
</evidence>
<dbReference type="InterPro" id="IPR006307">
    <property type="entry name" value="BsaZ-like"/>
</dbReference>
<keyword evidence="6" id="KW-0843">Virulence</keyword>
<dbReference type="AlphaFoldDB" id="A0A4R3YVZ2"/>
<evidence type="ECO:0000256" key="2">
    <source>
        <dbReference type="ARBA" id="ARBA00010690"/>
    </source>
</evidence>
<keyword evidence="10" id="KW-1185">Reference proteome</keyword>
<proteinExistence type="inferred from homology"/>
<dbReference type="EMBL" id="SMCR01000004">
    <property type="protein sequence ID" value="TCV96672.1"/>
    <property type="molecule type" value="Genomic_DNA"/>
</dbReference>
<dbReference type="PANTHER" id="PTHR30531">
    <property type="entry name" value="FLAGELLAR BIOSYNTHETIC PROTEIN FLHB"/>
    <property type="match status" value="1"/>
</dbReference>
<evidence type="ECO:0000256" key="1">
    <source>
        <dbReference type="ARBA" id="ARBA00004651"/>
    </source>
</evidence>